<dbReference type="InterPro" id="IPR041705">
    <property type="entry name" value="PIN_Sll0205"/>
</dbReference>
<sequence>MNLLLDTCTFLWMIWDEPKIRPAIRKLLIDPDNTLFLSTISLWEATAKYAAGRLEIRAPGPAWRHLVEQRDAHDIRPLLLDETSVAHVETLPFVHKDPFDRLLICQAIEHGLAIVTPDDHIRRYPIKTVWE</sequence>
<dbReference type="Proteomes" id="UP001321450">
    <property type="component" value="Chromosome"/>
</dbReference>
<dbReference type="RefSeq" id="WP_286291167.1">
    <property type="nucleotide sequence ID" value="NZ_AP024718.1"/>
</dbReference>
<proteinExistence type="predicted"/>
<dbReference type="Gene3D" id="3.40.50.1010">
    <property type="entry name" value="5'-nuclease"/>
    <property type="match status" value="1"/>
</dbReference>
<name>A0AAU9D1S9_9GAMM</name>
<keyword evidence="3" id="KW-1185">Reference proteome</keyword>
<dbReference type="PANTHER" id="PTHR36173:SF2">
    <property type="entry name" value="RIBONUCLEASE VAPC16"/>
    <property type="match status" value="1"/>
</dbReference>
<evidence type="ECO:0000259" key="1">
    <source>
        <dbReference type="Pfam" id="PF01850"/>
    </source>
</evidence>
<accession>A0AAU9D1S9</accession>
<dbReference type="KEGG" id="meiy:MIN45_P1314"/>
<feature type="domain" description="PIN" evidence="1">
    <location>
        <begin position="4"/>
        <end position="125"/>
    </location>
</feature>
<evidence type="ECO:0000313" key="2">
    <source>
        <dbReference type="EMBL" id="BCX88944.1"/>
    </source>
</evidence>
<dbReference type="InterPro" id="IPR029060">
    <property type="entry name" value="PIN-like_dom_sf"/>
</dbReference>
<dbReference type="InterPro" id="IPR052919">
    <property type="entry name" value="TA_system_RNase"/>
</dbReference>
<dbReference type="AlphaFoldDB" id="A0AAU9D1S9"/>
<reference evidence="3" key="1">
    <citation type="journal article" date="2024" name="Int. J. Syst. Evol. Microbiol.">
        <title>Methylomarinovum tepidoasis sp. nov., a moderately thermophilic methanotroph of the family Methylothermaceae isolated from a deep-sea hydrothermal field.</title>
        <authorList>
            <person name="Hirayama H."/>
            <person name="Takaki Y."/>
            <person name="Abe M."/>
            <person name="Miyazaki M."/>
            <person name="Uematsu K."/>
            <person name="Matsui Y."/>
            <person name="Takai K."/>
        </authorList>
    </citation>
    <scope>NUCLEOTIDE SEQUENCE [LARGE SCALE GENOMIC DNA]</scope>
    <source>
        <strain evidence="3">IN45</strain>
    </source>
</reference>
<protein>
    <recommendedName>
        <fullName evidence="1">PIN domain-containing protein</fullName>
    </recommendedName>
</protein>
<gene>
    <name evidence="2" type="ORF">MIN45_P1314</name>
</gene>
<dbReference type="Pfam" id="PF01850">
    <property type="entry name" value="PIN"/>
    <property type="match status" value="1"/>
</dbReference>
<dbReference type="PANTHER" id="PTHR36173">
    <property type="entry name" value="RIBONUCLEASE VAPC16-RELATED"/>
    <property type="match status" value="1"/>
</dbReference>
<dbReference type="CDD" id="cd09872">
    <property type="entry name" value="PIN_Sll0205-like"/>
    <property type="match status" value="1"/>
</dbReference>
<organism evidence="2 3">
    <name type="scientific">Methylomarinovum tepidoasis</name>
    <dbReference type="NCBI Taxonomy" id="2840183"/>
    <lineage>
        <taxon>Bacteria</taxon>
        <taxon>Pseudomonadati</taxon>
        <taxon>Pseudomonadota</taxon>
        <taxon>Gammaproteobacteria</taxon>
        <taxon>Methylococcales</taxon>
        <taxon>Methylothermaceae</taxon>
        <taxon>Methylomarinovum</taxon>
    </lineage>
</organism>
<dbReference type="SUPFAM" id="SSF88723">
    <property type="entry name" value="PIN domain-like"/>
    <property type="match status" value="1"/>
</dbReference>
<dbReference type="InterPro" id="IPR002716">
    <property type="entry name" value="PIN_dom"/>
</dbReference>
<evidence type="ECO:0000313" key="3">
    <source>
        <dbReference type="Proteomes" id="UP001321450"/>
    </source>
</evidence>
<dbReference type="EMBL" id="AP024718">
    <property type="protein sequence ID" value="BCX88944.1"/>
    <property type="molecule type" value="Genomic_DNA"/>
</dbReference>